<reference evidence="7" key="1">
    <citation type="journal article" date="2019" name="Int. J. Syst. Evol. Microbiol.">
        <title>The Global Catalogue of Microorganisms (GCM) 10K type strain sequencing project: providing services to taxonomists for standard genome sequencing and annotation.</title>
        <authorList>
            <consortium name="The Broad Institute Genomics Platform"/>
            <consortium name="The Broad Institute Genome Sequencing Center for Infectious Disease"/>
            <person name="Wu L."/>
            <person name="Ma J."/>
        </authorList>
    </citation>
    <scope>NUCLEOTIDE SEQUENCE [LARGE SCALE GENOMIC DNA]</scope>
    <source>
        <strain evidence="7">KCTC 23701</strain>
    </source>
</reference>
<keyword evidence="7" id="KW-1185">Reference proteome</keyword>
<accession>A0ABQ3GZF7</accession>
<comment type="cofactor">
    <cofactor evidence="1">
        <name>FAD</name>
        <dbReference type="ChEBI" id="CHEBI:57692"/>
    </cofactor>
</comment>
<organism evidence="6 7">
    <name type="scientific">Jeongeupia chitinilytica</name>
    <dbReference type="NCBI Taxonomy" id="1041641"/>
    <lineage>
        <taxon>Bacteria</taxon>
        <taxon>Pseudomonadati</taxon>
        <taxon>Pseudomonadota</taxon>
        <taxon>Betaproteobacteria</taxon>
        <taxon>Neisseriales</taxon>
        <taxon>Chitinibacteraceae</taxon>
        <taxon>Jeongeupia</taxon>
    </lineage>
</organism>
<dbReference type="EMBL" id="BMYO01000002">
    <property type="protein sequence ID" value="GHD58298.1"/>
    <property type="molecule type" value="Genomic_DNA"/>
</dbReference>
<evidence type="ECO:0000259" key="5">
    <source>
        <dbReference type="Pfam" id="PF01266"/>
    </source>
</evidence>
<protein>
    <submittedName>
        <fullName evidence="6">Oxidoreductase</fullName>
    </submittedName>
</protein>
<evidence type="ECO:0000313" key="7">
    <source>
        <dbReference type="Proteomes" id="UP000604737"/>
    </source>
</evidence>
<dbReference type="InterPro" id="IPR036188">
    <property type="entry name" value="FAD/NAD-bd_sf"/>
</dbReference>
<name>A0ABQ3GZF7_9NEIS</name>
<dbReference type="Gene3D" id="3.50.50.60">
    <property type="entry name" value="FAD/NAD(P)-binding domain"/>
    <property type="match status" value="1"/>
</dbReference>
<sequence length="382" mass="40556">MIQAARQPAVMGARQCDVAIVGAGIVGLAHALAAVKRGLRVTVFERDRQPLGASVRNFGLGLALGQTQGEMHALAHASREIWLDVLPRAGCWHKTQGSVTVARNPVEQAVLDEFQSLRGAEYGTRLLSPAEVGDFGLPTGQVAGALFSGDEIAFESRVALPRIVAWLAEVHGVEFVFGTQVNAIDLPAVTTSRGIWQAGQAIVCAGHDFQTLFSDAYAEPPLQRCALQMLRVANPGLTLGPAFMTGMSTLRYGSFAGLETLAALRRQLDDADPVWLAEGIHLIVQQVGETGELLIGDSHRYGESVGPFNSEAIDARLLQLAESLLGRRLTVLERWQGVYASGPDGYLVREAAPGVTVVAITCGIGMSVSFGLAERVVANALA</sequence>
<evidence type="ECO:0000256" key="3">
    <source>
        <dbReference type="ARBA" id="ARBA00022630"/>
    </source>
</evidence>
<dbReference type="PANTHER" id="PTHR13847">
    <property type="entry name" value="SARCOSINE DEHYDROGENASE-RELATED"/>
    <property type="match status" value="1"/>
</dbReference>
<comment type="caution">
    <text evidence="6">The sequence shown here is derived from an EMBL/GenBank/DDBJ whole genome shotgun (WGS) entry which is preliminary data.</text>
</comment>
<evidence type="ECO:0000256" key="1">
    <source>
        <dbReference type="ARBA" id="ARBA00001974"/>
    </source>
</evidence>
<gene>
    <name evidence="6" type="ORF">GCM10007350_07970</name>
</gene>
<evidence type="ECO:0000256" key="4">
    <source>
        <dbReference type="ARBA" id="ARBA00023002"/>
    </source>
</evidence>
<dbReference type="InterPro" id="IPR006076">
    <property type="entry name" value="FAD-dep_OxRdtase"/>
</dbReference>
<evidence type="ECO:0000313" key="6">
    <source>
        <dbReference type="EMBL" id="GHD58298.1"/>
    </source>
</evidence>
<feature type="domain" description="FAD dependent oxidoreductase" evidence="5">
    <location>
        <begin position="17"/>
        <end position="377"/>
    </location>
</feature>
<dbReference type="Pfam" id="PF01266">
    <property type="entry name" value="DAO"/>
    <property type="match status" value="1"/>
</dbReference>
<dbReference type="SUPFAM" id="SSF51905">
    <property type="entry name" value="FAD/NAD(P)-binding domain"/>
    <property type="match status" value="1"/>
</dbReference>
<keyword evidence="3" id="KW-0285">Flavoprotein</keyword>
<evidence type="ECO:0000256" key="2">
    <source>
        <dbReference type="ARBA" id="ARBA00009410"/>
    </source>
</evidence>
<dbReference type="Proteomes" id="UP000604737">
    <property type="component" value="Unassembled WGS sequence"/>
</dbReference>
<dbReference type="Gene3D" id="3.30.9.10">
    <property type="entry name" value="D-Amino Acid Oxidase, subunit A, domain 2"/>
    <property type="match status" value="1"/>
</dbReference>
<proteinExistence type="inferred from homology"/>
<dbReference type="InterPro" id="IPR017741">
    <property type="entry name" value="FAD-dependent_OxRdtase_HpnW"/>
</dbReference>
<comment type="similarity">
    <text evidence="2">Belongs to the DadA oxidoreductase family.</text>
</comment>
<dbReference type="RefSeq" id="WP_189458868.1">
    <property type="nucleotide sequence ID" value="NZ_BMYO01000002.1"/>
</dbReference>
<keyword evidence="4" id="KW-0560">Oxidoreductase</keyword>
<dbReference type="PANTHER" id="PTHR13847:SF286">
    <property type="entry name" value="D-AMINO ACID DEHYDROGENASE"/>
    <property type="match status" value="1"/>
</dbReference>
<dbReference type="NCBIfam" id="TIGR03364">
    <property type="entry name" value="HpnW_proposed"/>
    <property type="match status" value="1"/>
</dbReference>